<proteinExistence type="predicted"/>
<keyword evidence="2" id="KW-1185">Reference proteome</keyword>
<reference evidence="1 2" key="1">
    <citation type="journal article" date="2021" name="BMC Biol.">
        <title>Horizontally acquired antibacterial genes associated with adaptive radiation of ladybird beetles.</title>
        <authorList>
            <person name="Li H.S."/>
            <person name="Tang X.F."/>
            <person name="Huang Y.H."/>
            <person name="Xu Z.Y."/>
            <person name="Chen M.L."/>
            <person name="Du X.Y."/>
            <person name="Qiu B.Y."/>
            <person name="Chen P.T."/>
            <person name="Zhang W."/>
            <person name="Slipinski A."/>
            <person name="Escalona H.E."/>
            <person name="Waterhouse R.M."/>
            <person name="Zwick A."/>
            <person name="Pang H."/>
        </authorList>
    </citation>
    <scope>NUCLEOTIDE SEQUENCE [LARGE SCALE GENOMIC DNA]</scope>
    <source>
        <strain evidence="1">SYSU2018</strain>
    </source>
</reference>
<gene>
    <name evidence="1" type="ORF">HHI36_022035</name>
</gene>
<dbReference type="AlphaFoldDB" id="A0ABD2MYJ0"/>
<name>A0ABD2MYJ0_9CUCU</name>
<evidence type="ECO:0000313" key="1">
    <source>
        <dbReference type="EMBL" id="KAL3271560.1"/>
    </source>
</evidence>
<protein>
    <submittedName>
        <fullName evidence="1">Uncharacterized protein</fullName>
    </submittedName>
</protein>
<organism evidence="1 2">
    <name type="scientific">Cryptolaemus montrouzieri</name>
    <dbReference type="NCBI Taxonomy" id="559131"/>
    <lineage>
        <taxon>Eukaryota</taxon>
        <taxon>Metazoa</taxon>
        <taxon>Ecdysozoa</taxon>
        <taxon>Arthropoda</taxon>
        <taxon>Hexapoda</taxon>
        <taxon>Insecta</taxon>
        <taxon>Pterygota</taxon>
        <taxon>Neoptera</taxon>
        <taxon>Endopterygota</taxon>
        <taxon>Coleoptera</taxon>
        <taxon>Polyphaga</taxon>
        <taxon>Cucujiformia</taxon>
        <taxon>Coccinelloidea</taxon>
        <taxon>Coccinellidae</taxon>
        <taxon>Scymninae</taxon>
        <taxon>Scymnini</taxon>
        <taxon>Cryptolaemus</taxon>
    </lineage>
</organism>
<evidence type="ECO:0000313" key="2">
    <source>
        <dbReference type="Proteomes" id="UP001516400"/>
    </source>
</evidence>
<dbReference type="Proteomes" id="UP001516400">
    <property type="component" value="Unassembled WGS sequence"/>
</dbReference>
<sequence>MMQGQQIASKDSMHLLGIMVNSGFCWHEHVSAIAKSASAKLSFLFSAKRYFTSSQLLLLYKAQSRPALEYCSHVRGSASKNSLRMLDSLQKRAVRFIDHPEVTRDLRRQVADLSLFYRYFHGRCSKELKELVPGKLNILLSAV</sequence>
<comment type="caution">
    <text evidence="1">The sequence shown here is derived from an EMBL/GenBank/DDBJ whole genome shotgun (WGS) entry which is preliminary data.</text>
</comment>
<dbReference type="EMBL" id="JABFTP020000042">
    <property type="protein sequence ID" value="KAL3271560.1"/>
    <property type="molecule type" value="Genomic_DNA"/>
</dbReference>
<accession>A0ABD2MYJ0</accession>